<organism evidence="2 3">
    <name type="scientific">Durusdinium trenchii</name>
    <dbReference type="NCBI Taxonomy" id="1381693"/>
    <lineage>
        <taxon>Eukaryota</taxon>
        <taxon>Sar</taxon>
        <taxon>Alveolata</taxon>
        <taxon>Dinophyceae</taxon>
        <taxon>Suessiales</taxon>
        <taxon>Symbiodiniaceae</taxon>
        <taxon>Durusdinium</taxon>
    </lineage>
</organism>
<sequence>MTEFGGFTNLMVSLGVSNVQTLCGQRALAIPARHGVLVECFPHNVFVMLWMSYLTSEVFLCILCIYVAEMETICVCLSLPPSGYLSIYSQTAFVKTQCGRAADKLDDFGWNNQETNLDNSHARSIQAKPQ</sequence>
<dbReference type="Proteomes" id="UP001642464">
    <property type="component" value="Unassembled WGS sequence"/>
</dbReference>
<keyword evidence="1" id="KW-1133">Transmembrane helix</keyword>
<evidence type="ECO:0000313" key="3">
    <source>
        <dbReference type="Proteomes" id="UP001642464"/>
    </source>
</evidence>
<proteinExistence type="predicted"/>
<protein>
    <submittedName>
        <fullName evidence="2">Uncharacterized protein</fullName>
    </submittedName>
</protein>
<feature type="transmembrane region" description="Helical" evidence="1">
    <location>
        <begin position="47"/>
        <end position="68"/>
    </location>
</feature>
<keyword evidence="3" id="KW-1185">Reference proteome</keyword>
<accession>A0ABP0NNB0</accession>
<keyword evidence="1" id="KW-0472">Membrane</keyword>
<evidence type="ECO:0000313" key="2">
    <source>
        <dbReference type="EMBL" id="CAK9064893.1"/>
    </source>
</evidence>
<reference evidence="2 3" key="1">
    <citation type="submission" date="2024-02" db="EMBL/GenBank/DDBJ databases">
        <authorList>
            <person name="Chen Y."/>
            <person name="Shah S."/>
            <person name="Dougan E. K."/>
            <person name="Thang M."/>
            <person name="Chan C."/>
        </authorList>
    </citation>
    <scope>NUCLEOTIDE SEQUENCE [LARGE SCALE GENOMIC DNA]</scope>
</reference>
<dbReference type="EMBL" id="CAXAMM010029546">
    <property type="protein sequence ID" value="CAK9064893.1"/>
    <property type="molecule type" value="Genomic_DNA"/>
</dbReference>
<gene>
    <name evidence="2" type="ORF">SCF082_LOCUS33330</name>
</gene>
<keyword evidence="1" id="KW-0812">Transmembrane</keyword>
<evidence type="ECO:0000256" key="1">
    <source>
        <dbReference type="SAM" id="Phobius"/>
    </source>
</evidence>
<name>A0ABP0NNB0_9DINO</name>
<comment type="caution">
    <text evidence="2">The sequence shown here is derived from an EMBL/GenBank/DDBJ whole genome shotgun (WGS) entry which is preliminary data.</text>
</comment>